<sequence>MTRRILITSLASQDIDRLFEYIARNNNEAALRFFDATRLAHC</sequence>
<dbReference type="AlphaFoldDB" id="A0A563VNN5"/>
<evidence type="ECO:0000313" key="1">
    <source>
        <dbReference type="EMBL" id="VEP12895.1"/>
    </source>
</evidence>
<name>A0A563VNN5_9CYAN</name>
<dbReference type="Proteomes" id="UP000320055">
    <property type="component" value="Unassembled WGS sequence"/>
</dbReference>
<gene>
    <name evidence="1" type="ORF">H1P_1700010</name>
</gene>
<protein>
    <submittedName>
        <fullName evidence="1">Plasmid stabilization system protein</fullName>
    </submittedName>
</protein>
<accession>A0A563VNN5</accession>
<reference evidence="1 2" key="1">
    <citation type="submission" date="2019-01" db="EMBL/GenBank/DDBJ databases">
        <authorList>
            <person name="Brito A."/>
        </authorList>
    </citation>
    <scope>NUCLEOTIDE SEQUENCE [LARGE SCALE GENOMIC DNA]</scope>
    <source>
        <strain evidence="1">1</strain>
    </source>
</reference>
<organism evidence="1 2">
    <name type="scientific">Hyella patelloides LEGE 07179</name>
    <dbReference type="NCBI Taxonomy" id="945734"/>
    <lineage>
        <taxon>Bacteria</taxon>
        <taxon>Bacillati</taxon>
        <taxon>Cyanobacteriota</taxon>
        <taxon>Cyanophyceae</taxon>
        <taxon>Pleurocapsales</taxon>
        <taxon>Hyellaceae</taxon>
        <taxon>Hyella</taxon>
    </lineage>
</organism>
<dbReference type="InterPro" id="IPR035093">
    <property type="entry name" value="RelE/ParE_toxin_dom_sf"/>
</dbReference>
<evidence type="ECO:0000313" key="2">
    <source>
        <dbReference type="Proteomes" id="UP000320055"/>
    </source>
</evidence>
<proteinExistence type="predicted"/>
<dbReference type="Gene3D" id="3.30.2310.20">
    <property type="entry name" value="RelE-like"/>
    <property type="match status" value="1"/>
</dbReference>
<keyword evidence="2" id="KW-1185">Reference proteome</keyword>
<dbReference type="EMBL" id="CAACVJ010000080">
    <property type="protein sequence ID" value="VEP12895.1"/>
    <property type="molecule type" value="Genomic_DNA"/>
</dbReference>